<feature type="transmembrane region" description="Helical" evidence="1">
    <location>
        <begin position="358"/>
        <end position="380"/>
    </location>
</feature>
<accession>A0A193KUQ0</accession>
<evidence type="ECO:0000256" key="1">
    <source>
        <dbReference type="SAM" id="Phobius"/>
    </source>
</evidence>
<keyword evidence="1" id="KW-1133">Transmembrane helix</keyword>
<name>A0A193KUQ0_SCHMD</name>
<evidence type="ECO:0000313" key="3">
    <source>
        <dbReference type="EMBL" id="ANO39096.1"/>
    </source>
</evidence>
<dbReference type="EMBL" id="KX018935">
    <property type="protein sequence ID" value="ANO39096.1"/>
    <property type="molecule type" value="mRNA"/>
</dbReference>
<keyword evidence="1" id="KW-0472">Membrane</keyword>
<proteinExistence type="evidence at transcript level"/>
<protein>
    <submittedName>
        <fullName evidence="3">GCR138</fullName>
    </submittedName>
</protein>
<keyword evidence="1" id="KW-0812">Transmembrane</keyword>
<feature type="transmembrane region" description="Helical" evidence="1">
    <location>
        <begin position="582"/>
        <end position="601"/>
    </location>
</feature>
<sequence>MKWIFFIISLIHLFANSVKGNETNNIVYIFDIGFCSLEFLGFQGKIRIPLLDIQIFYDRLLDKFICTVENRVYHDQLNIISFGNSNSFLCQHRSGPMKIEKLFIINYATVLCNGNYSKNIVTNTTNLLFTTINRIESFSGFNLPIINMIINITKSYKLISTMYSDQFLSSILSALDDLKDFEATQFDSYDHLNVEVHQMKGNSKIVTIFDQSLYIRLVENMPVVFHTLLVPNVTKDVSYLLISIRNSSQPILFEVIIKRKSSDEIIECDIWYKKGKDPSEIECLVTNVADQWVSCQCNRTGVLIIKKSDFISMSQRDKFNFDLFPPNLTGVPRTINYEFRSLIEDVYRYERVTNMLNLAVMVLAMFNIILILIMMLYYRIHWPSVSYSNRQYVVLLLLLWLNFLILPAFVMRIIRTFVLLPAPNTEYLATGLIMIHSAFAYTLMLGGIQIVLFVFVTNLRIWTYRFFDTFHCLIIACCIGIPFPIMFFSFVTIIVSIHKINFIPIAYGTFTFVIAPSLLVLIISFILTGISIFFPGRGGGTVVMLATYPLIILQLVNFYHVMKVKNIFAFEHEKLFYHTCGMFIQVTYQSLWFIIMVILPVKNITLFGKRDAPFRHEYIYLIRFQNQKEFVIPSSSSASWDI</sequence>
<feature type="transmembrane region" description="Helical" evidence="1">
    <location>
        <begin position="509"/>
        <end position="534"/>
    </location>
</feature>
<dbReference type="AlphaFoldDB" id="A0A193KUQ0"/>
<feature type="transmembrane region" description="Helical" evidence="1">
    <location>
        <begin position="434"/>
        <end position="458"/>
    </location>
</feature>
<gene>
    <name evidence="3" type="primary">gcr138</name>
</gene>
<reference evidence="3" key="1">
    <citation type="journal article" date="2016" name="PLoS Biol.">
        <title>GPCRs Direct Germline Development and Somatic Gonad Function in Planarians.</title>
        <authorList>
            <person name="Saberi A."/>
            <person name="Jamal A."/>
            <person name="Beets I."/>
            <person name="Schoofs L."/>
            <person name="Newmark P.A."/>
        </authorList>
    </citation>
    <scope>NUCLEOTIDE SEQUENCE</scope>
</reference>
<feature type="transmembrane region" description="Helical" evidence="1">
    <location>
        <begin position="392"/>
        <end position="414"/>
    </location>
</feature>
<feature type="transmembrane region" description="Helical" evidence="1">
    <location>
        <begin position="541"/>
        <end position="562"/>
    </location>
</feature>
<feature type="chain" id="PRO_5008259666" evidence="2">
    <location>
        <begin position="21"/>
        <end position="642"/>
    </location>
</feature>
<feature type="signal peptide" evidence="2">
    <location>
        <begin position="1"/>
        <end position="20"/>
    </location>
</feature>
<organism evidence="3">
    <name type="scientific">Schmidtea mediterranea</name>
    <name type="common">Freshwater planarian flatworm</name>
    <dbReference type="NCBI Taxonomy" id="79327"/>
    <lineage>
        <taxon>Eukaryota</taxon>
        <taxon>Metazoa</taxon>
        <taxon>Spiralia</taxon>
        <taxon>Lophotrochozoa</taxon>
        <taxon>Platyhelminthes</taxon>
        <taxon>Rhabditophora</taxon>
        <taxon>Seriata</taxon>
        <taxon>Tricladida</taxon>
        <taxon>Continenticola</taxon>
        <taxon>Geoplanoidea</taxon>
        <taxon>Dugesiidae</taxon>
        <taxon>Schmidtea</taxon>
    </lineage>
</organism>
<keyword evidence="2" id="KW-0732">Signal</keyword>
<feature type="transmembrane region" description="Helical" evidence="1">
    <location>
        <begin position="470"/>
        <end position="497"/>
    </location>
</feature>
<evidence type="ECO:0000256" key="2">
    <source>
        <dbReference type="SAM" id="SignalP"/>
    </source>
</evidence>